<dbReference type="InterPro" id="IPR036188">
    <property type="entry name" value="FAD/NAD-bd_sf"/>
</dbReference>
<keyword evidence="4" id="KW-0274">FAD</keyword>
<evidence type="ECO:0000313" key="8">
    <source>
        <dbReference type="Proteomes" id="UP000236305"/>
    </source>
</evidence>
<dbReference type="InterPro" id="IPR012132">
    <property type="entry name" value="GMC_OxRdtase"/>
</dbReference>
<dbReference type="Gene3D" id="3.30.560.10">
    <property type="entry name" value="Glucose Oxidase, domain 3"/>
    <property type="match status" value="2"/>
</dbReference>
<comment type="similarity">
    <text evidence="2">Belongs to the GMC oxidoreductase family.</text>
</comment>
<dbReference type="PANTHER" id="PTHR11552:SF201">
    <property type="entry name" value="GLUCOSE-METHANOL-CHOLINE OXIDOREDUCTASE N-TERMINAL DOMAIN-CONTAINING PROTEIN"/>
    <property type="match status" value="1"/>
</dbReference>
<dbReference type="InterPro" id="IPR007867">
    <property type="entry name" value="GMC_OxRtase_C"/>
</dbReference>
<organism evidence="7 8">
    <name type="scientific">Verticillium dahliae</name>
    <name type="common">Verticillium wilt</name>
    <dbReference type="NCBI Taxonomy" id="27337"/>
    <lineage>
        <taxon>Eukaryota</taxon>
        <taxon>Fungi</taxon>
        <taxon>Dikarya</taxon>
        <taxon>Ascomycota</taxon>
        <taxon>Pezizomycotina</taxon>
        <taxon>Sordariomycetes</taxon>
        <taxon>Hypocreomycetidae</taxon>
        <taxon>Glomerellales</taxon>
        <taxon>Plectosphaerellaceae</taxon>
        <taxon>Verticillium</taxon>
    </lineage>
</organism>
<evidence type="ECO:0000256" key="3">
    <source>
        <dbReference type="ARBA" id="ARBA00022630"/>
    </source>
</evidence>
<evidence type="ECO:0000256" key="2">
    <source>
        <dbReference type="ARBA" id="ARBA00010790"/>
    </source>
</evidence>
<evidence type="ECO:0000256" key="1">
    <source>
        <dbReference type="ARBA" id="ARBA00001974"/>
    </source>
</evidence>
<dbReference type="EMBL" id="MPSH01000022">
    <property type="protein sequence ID" value="PNH30059.1"/>
    <property type="molecule type" value="Genomic_DNA"/>
</dbReference>
<feature type="domain" description="Glucose-methanol-choline oxidoreductase C-terminal" evidence="6">
    <location>
        <begin position="259"/>
        <end position="397"/>
    </location>
</feature>
<keyword evidence="3" id="KW-0285">Flavoprotein</keyword>
<dbReference type="GO" id="GO:0016614">
    <property type="term" value="F:oxidoreductase activity, acting on CH-OH group of donors"/>
    <property type="evidence" value="ECO:0007669"/>
    <property type="project" value="InterPro"/>
</dbReference>
<dbReference type="PANTHER" id="PTHR11552">
    <property type="entry name" value="GLUCOSE-METHANOL-CHOLINE GMC OXIDOREDUCTASE"/>
    <property type="match status" value="1"/>
</dbReference>
<comment type="cofactor">
    <cofactor evidence="1">
        <name>FAD</name>
        <dbReference type="ChEBI" id="CHEBI:57692"/>
    </cofactor>
</comment>
<dbReference type="AlphaFoldDB" id="A0AA44WED4"/>
<keyword evidence="5" id="KW-0560">Oxidoreductase</keyword>
<evidence type="ECO:0000259" key="6">
    <source>
        <dbReference type="Pfam" id="PF05199"/>
    </source>
</evidence>
<dbReference type="GO" id="GO:0050660">
    <property type="term" value="F:flavin adenine dinucleotide binding"/>
    <property type="evidence" value="ECO:0007669"/>
    <property type="project" value="InterPro"/>
</dbReference>
<dbReference type="Proteomes" id="UP000236305">
    <property type="component" value="Unassembled WGS sequence"/>
</dbReference>
<proteinExistence type="inferred from homology"/>
<gene>
    <name evidence="7" type="ORF">BJF96_g6475</name>
</gene>
<evidence type="ECO:0000256" key="4">
    <source>
        <dbReference type="ARBA" id="ARBA00022827"/>
    </source>
</evidence>
<comment type="caution">
    <text evidence="7">The sequence shown here is derived from an EMBL/GenBank/DDBJ whole genome shotgun (WGS) entry which is preliminary data.</text>
</comment>
<sequence length="408" mass="44956">MLPYFKKSEKYFIPREDQLAAGASYEPQHHGFKGPLHVGLAPAFTNTSASPRLHAAWESLSVPRNPDFNSGSVRGYSYPPSTLDPTLNVRYDSSRAYIHPVEHRPNLQILQGTVKRITWARQLRKQTQCQGKGILKALGIETKIDLPGVGENLLEQPHHTLVYNGNLEESTNAFYAYITAENLFGERLAAVEASSRARIPEFARASVEASGDGALNAIVIEKLFTIQHDLMFKKNATIAEILTIIAVGLQFSDYWILFPFSRGSVHLSSKEDIDKPLFDPRLMLADFDVQTTVAAGRLAKRFWQSEPVAAYVGGQVLPDAVTLPDDATDAQWETWARNNAVPNAHPVGTASMMSRELGGVVDPELKVYGTANVRIVDASVMPIQTSGHLTSTIYALAERLSDIIKDTA</sequence>
<accession>A0AA44WED4</accession>
<protein>
    <recommendedName>
        <fullName evidence="6">Glucose-methanol-choline oxidoreductase C-terminal domain-containing protein</fullName>
    </recommendedName>
</protein>
<reference evidence="7 8" key="1">
    <citation type="submission" date="2017-12" db="EMBL/GenBank/DDBJ databases">
        <title>Comparative genomics yields insights into virulence evolution of Verticillium dahliae.</title>
        <authorList>
            <person name="Fan R."/>
            <person name="Armitage A.D."/>
            <person name="Cascant-Lopez E."/>
            <person name="Sobczyk M."/>
            <person name="Cockerton H.M."/>
            <person name="Harrison R.J."/>
        </authorList>
    </citation>
    <scope>NUCLEOTIDE SEQUENCE [LARGE SCALE GENOMIC DNA]</scope>
    <source>
        <strain evidence="7 8">12008</strain>
    </source>
</reference>
<name>A0AA44WED4_VERDA</name>
<evidence type="ECO:0000256" key="5">
    <source>
        <dbReference type="ARBA" id="ARBA00023002"/>
    </source>
</evidence>
<evidence type="ECO:0000313" key="7">
    <source>
        <dbReference type="EMBL" id="PNH30059.1"/>
    </source>
</evidence>
<dbReference type="SUPFAM" id="SSF54373">
    <property type="entry name" value="FAD-linked reductases, C-terminal domain"/>
    <property type="match status" value="1"/>
</dbReference>
<dbReference type="Pfam" id="PF05199">
    <property type="entry name" value="GMC_oxred_C"/>
    <property type="match status" value="1"/>
</dbReference>
<dbReference type="SUPFAM" id="SSF51905">
    <property type="entry name" value="FAD/NAD(P)-binding domain"/>
    <property type="match status" value="1"/>
</dbReference>